<keyword evidence="8 12" id="KW-1133">Transmembrane helix</keyword>
<evidence type="ECO:0000256" key="7">
    <source>
        <dbReference type="ARBA" id="ARBA00022927"/>
    </source>
</evidence>
<feature type="transmembrane region" description="Helical" evidence="12">
    <location>
        <begin position="52"/>
        <end position="73"/>
    </location>
</feature>
<evidence type="ECO:0000256" key="11">
    <source>
        <dbReference type="ARBA" id="ARBA00025638"/>
    </source>
</evidence>
<dbReference type="EMBL" id="MZ156028">
    <property type="protein sequence ID" value="QWK41814.1"/>
    <property type="molecule type" value="Genomic_DNA"/>
</dbReference>
<dbReference type="Pfam" id="PF03840">
    <property type="entry name" value="SecG"/>
    <property type="match status" value="1"/>
</dbReference>
<evidence type="ECO:0000256" key="5">
    <source>
        <dbReference type="ARBA" id="ARBA00022448"/>
    </source>
</evidence>
<sequence length="74" mass="8468">MSILSTLSIFINVVLIILIIIRSPDEQSLQENLGPLQFFESSSEAESTLDNLIKILTFLYFILGLILIIQNYFF</sequence>
<accession>A0A8F0F716</accession>
<keyword evidence="10 12" id="KW-0472">Membrane</keyword>
<evidence type="ECO:0000256" key="2">
    <source>
        <dbReference type="ARBA" id="ARBA00008445"/>
    </source>
</evidence>
<protein>
    <recommendedName>
        <fullName evidence="4">Probable protein-export membrane protein SecG</fullName>
    </recommendedName>
    <alternativeName>
        <fullName evidence="3">Probable protein-export membrane protein secG</fullName>
    </alternativeName>
</protein>
<geneLocation type="plastid" evidence="13"/>
<comment type="subcellular location">
    <subcellularLocation>
        <location evidence="1">Membrane</location>
        <topology evidence="1">Multi-pass membrane protein</topology>
    </subcellularLocation>
</comment>
<evidence type="ECO:0000313" key="13">
    <source>
        <dbReference type="EMBL" id="QWK41814.1"/>
    </source>
</evidence>
<keyword evidence="13" id="KW-0934">Plastid</keyword>
<reference evidence="13" key="1">
    <citation type="journal article" date="2021" name="Genome Biol. Evol.">
        <title>Genomic rearrangements and sequence evolution across brown algal organelles.</title>
        <authorList>
            <person name="Starko S."/>
            <person name="Bringloe T.T."/>
            <person name="Gomez M.S."/>
            <person name="Darby H."/>
            <person name="Graham S.W."/>
            <person name="Martone P.T."/>
        </authorList>
    </citation>
    <scope>NUCLEOTIDE SEQUENCE</scope>
</reference>
<evidence type="ECO:0000256" key="12">
    <source>
        <dbReference type="SAM" id="Phobius"/>
    </source>
</evidence>
<evidence type="ECO:0000256" key="10">
    <source>
        <dbReference type="ARBA" id="ARBA00023136"/>
    </source>
</evidence>
<dbReference type="AlphaFoldDB" id="A0A8F0F716"/>
<evidence type="ECO:0000256" key="1">
    <source>
        <dbReference type="ARBA" id="ARBA00004141"/>
    </source>
</evidence>
<proteinExistence type="inferred from homology"/>
<evidence type="ECO:0000256" key="8">
    <source>
        <dbReference type="ARBA" id="ARBA00022989"/>
    </source>
</evidence>
<keyword evidence="6 12" id="KW-0812">Transmembrane</keyword>
<keyword evidence="7" id="KW-0653">Protein transport</keyword>
<comment type="function">
    <text evidence="11">Involved in protein export. Participates in an early event of protein translocation across the chloroplast thylakoid membrane.</text>
</comment>
<keyword evidence="5" id="KW-0813">Transport</keyword>
<evidence type="ECO:0000256" key="9">
    <source>
        <dbReference type="ARBA" id="ARBA00023010"/>
    </source>
</evidence>
<evidence type="ECO:0000256" key="3">
    <source>
        <dbReference type="ARBA" id="ARBA00013657"/>
    </source>
</evidence>
<evidence type="ECO:0000256" key="6">
    <source>
        <dbReference type="ARBA" id="ARBA00022692"/>
    </source>
</evidence>
<keyword evidence="9" id="KW-0811">Translocation</keyword>
<feature type="transmembrane region" description="Helical" evidence="12">
    <location>
        <begin position="7"/>
        <end position="24"/>
    </location>
</feature>
<evidence type="ECO:0000256" key="4">
    <source>
        <dbReference type="ARBA" id="ARBA00015435"/>
    </source>
</evidence>
<name>A0A8F0F716_9PHAE</name>
<comment type="similarity">
    <text evidence="2">Belongs to the SecG family.</text>
</comment>
<gene>
    <name evidence="13" type="primary">ycf47</name>
</gene>
<organism evidence="13">
    <name type="scientific">Protohalopteris sp</name>
    <dbReference type="NCBI Taxonomy" id="2843287"/>
    <lineage>
        <taxon>Eukaryota</taxon>
        <taxon>Sar</taxon>
        <taxon>Stramenopiles</taxon>
        <taxon>Ochrophyta</taxon>
        <taxon>PX clade</taxon>
        <taxon>Phaeophyceae</taxon>
        <taxon>Sphacelariales</taxon>
        <taxon>Stypocaulaceae</taxon>
        <taxon>Protohalopteris</taxon>
    </lineage>
</organism>
<dbReference type="InterPro" id="IPR004692">
    <property type="entry name" value="SecG"/>
</dbReference>